<dbReference type="EMBL" id="JANRHH010000029">
    <property type="protein sequence ID" value="MDN4593638.1"/>
    <property type="molecule type" value="Genomic_DNA"/>
</dbReference>
<organism evidence="2 3">
    <name type="scientific">Polycladomyces subterraneus</name>
    <dbReference type="NCBI Taxonomy" id="1016997"/>
    <lineage>
        <taxon>Bacteria</taxon>
        <taxon>Bacillati</taxon>
        <taxon>Bacillota</taxon>
        <taxon>Bacilli</taxon>
        <taxon>Bacillales</taxon>
        <taxon>Thermoactinomycetaceae</taxon>
        <taxon>Polycladomyces</taxon>
    </lineage>
</organism>
<gene>
    <name evidence="2" type="ORF">NWF35_06910</name>
</gene>
<evidence type="ECO:0000256" key="1">
    <source>
        <dbReference type="SAM" id="Phobius"/>
    </source>
</evidence>
<keyword evidence="1" id="KW-1133">Transmembrane helix</keyword>
<name>A0ABT8ILM4_9BACL</name>
<sequence>FSFQGTPLIASRNLAFVLPRSRAATRFILSLLIHLVNTFFEIFLFASLKTIIAKRTRFSIKGDQMIVNTFFIDIFLPYPSNK</sequence>
<dbReference type="RefSeq" id="WP_301238324.1">
    <property type="nucleotide sequence ID" value="NZ_JANRHH010000029.1"/>
</dbReference>
<proteinExistence type="predicted"/>
<keyword evidence="1" id="KW-0812">Transmembrane</keyword>
<comment type="caution">
    <text evidence="2">The sequence shown here is derived from an EMBL/GenBank/DDBJ whole genome shotgun (WGS) entry which is preliminary data.</text>
</comment>
<accession>A0ABT8ILM4</accession>
<keyword evidence="1" id="KW-0472">Membrane</keyword>
<protein>
    <submittedName>
        <fullName evidence="2">Uncharacterized protein</fullName>
    </submittedName>
</protein>
<dbReference type="Proteomes" id="UP001174196">
    <property type="component" value="Unassembled WGS sequence"/>
</dbReference>
<evidence type="ECO:0000313" key="2">
    <source>
        <dbReference type="EMBL" id="MDN4593638.1"/>
    </source>
</evidence>
<feature type="transmembrane region" description="Helical" evidence="1">
    <location>
        <begin position="27"/>
        <end position="48"/>
    </location>
</feature>
<reference evidence="2" key="1">
    <citation type="submission" date="2022-08" db="EMBL/GenBank/DDBJ databases">
        <title>Polycladomyces zharkentsis sp. nov., a novel thermophilic CMC and starch-degrading bacterium isolated from a geothermal spring in Kazakhstan.</title>
        <authorList>
            <person name="Mashzhan A."/>
            <person name="Kistaubaeva A."/>
            <person name="Javier-Lopez R."/>
            <person name="Birkeland N.-K."/>
        </authorList>
    </citation>
    <scope>NUCLEOTIDE SEQUENCE</scope>
    <source>
        <strain evidence="2">KSR 13</strain>
    </source>
</reference>
<feature type="non-terminal residue" evidence="2">
    <location>
        <position position="1"/>
    </location>
</feature>
<keyword evidence="3" id="KW-1185">Reference proteome</keyword>
<evidence type="ECO:0000313" key="3">
    <source>
        <dbReference type="Proteomes" id="UP001174196"/>
    </source>
</evidence>